<reference evidence="1 2" key="1">
    <citation type="submission" date="2024-11" db="EMBL/GenBank/DDBJ databases">
        <title>Adaptive evolution of stress response genes in parasites aligns with host niche diversity.</title>
        <authorList>
            <person name="Hahn C."/>
            <person name="Resl P."/>
        </authorList>
    </citation>
    <scope>NUCLEOTIDE SEQUENCE [LARGE SCALE GENOMIC DNA]</scope>
    <source>
        <strain evidence="1">EGGRZ-B1_66</strain>
        <tissue evidence="1">Body</tissue>
    </source>
</reference>
<dbReference type="SUPFAM" id="SSF50729">
    <property type="entry name" value="PH domain-like"/>
    <property type="match status" value="1"/>
</dbReference>
<evidence type="ECO:0000313" key="2">
    <source>
        <dbReference type="Proteomes" id="UP001626550"/>
    </source>
</evidence>
<accession>A0ABD2PKE8</accession>
<dbReference type="Gene3D" id="2.30.29.30">
    <property type="entry name" value="Pleckstrin-homology domain (PH domain)/Phosphotyrosine-binding domain (PTB)"/>
    <property type="match status" value="1"/>
</dbReference>
<proteinExistence type="predicted"/>
<dbReference type="InterPro" id="IPR011993">
    <property type="entry name" value="PH-like_dom_sf"/>
</dbReference>
<sequence>MLAEEPQKASFSMKGKFYGFIEVGEERGDNVCASGLTLLKMRTSLSKSHKKKVTITVSEEEILVSFHESEQKLQHPIEDISFVWIDPTDPYSWGLISKTNDHCLDHSTNPIFYAYKMEKKALKIVQPLYALHVIRFKDRNQDDCKEGKLIEIEGERVDDDLTKVFTH</sequence>
<keyword evidence="2" id="KW-1185">Reference proteome</keyword>
<dbReference type="Proteomes" id="UP001626550">
    <property type="component" value="Unassembled WGS sequence"/>
</dbReference>
<comment type="caution">
    <text evidence="1">The sequence shown here is derived from an EMBL/GenBank/DDBJ whole genome shotgun (WGS) entry which is preliminary data.</text>
</comment>
<organism evidence="1 2">
    <name type="scientific">Cichlidogyrus casuarinus</name>
    <dbReference type="NCBI Taxonomy" id="1844966"/>
    <lineage>
        <taxon>Eukaryota</taxon>
        <taxon>Metazoa</taxon>
        <taxon>Spiralia</taxon>
        <taxon>Lophotrochozoa</taxon>
        <taxon>Platyhelminthes</taxon>
        <taxon>Monogenea</taxon>
        <taxon>Monopisthocotylea</taxon>
        <taxon>Dactylogyridea</taxon>
        <taxon>Ancyrocephalidae</taxon>
        <taxon>Cichlidogyrus</taxon>
    </lineage>
</organism>
<evidence type="ECO:0000313" key="1">
    <source>
        <dbReference type="EMBL" id="KAL3307949.1"/>
    </source>
</evidence>
<dbReference type="AlphaFoldDB" id="A0ABD2PKE8"/>
<protein>
    <submittedName>
        <fullName evidence="1">Disabled 2, mitogen-responsive phosphoprotein</fullName>
    </submittedName>
</protein>
<dbReference type="EMBL" id="JBJKFK010006159">
    <property type="protein sequence ID" value="KAL3307949.1"/>
    <property type="molecule type" value="Genomic_DNA"/>
</dbReference>
<gene>
    <name evidence="1" type="primary">DAB2</name>
    <name evidence="1" type="ORF">Ciccas_013527</name>
</gene>
<name>A0ABD2PKE8_9PLAT</name>